<keyword evidence="2" id="KW-1003">Cell membrane</keyword>
<dbReference type="CDD" id="cd09154">
    <property type="entry name" value="PLDc_SMU_988_like_1"/>
    <property type="match status" value="1"/>
</dbReference>
<dbReference type="Pfam" id="PF13091">
    <property type="entry name" value="PLDc_2"/>
    <property type="match status" value="1"/>
</dbReference>
<dbReference type="InterPro" id="IPR001736">
    <property type="entry name" value="PLipase_D/transphosphatidylase"/>
</dbReference>
<feature type="domain" description="PLD phosphodiesterase" evidence="7">
    <location>
        <begin position="253"/>
        <end position="280"/>
    </location>
</feature>
<dbReference type="Proteomes" id="UP000824263">
    <property type="component" value="Unassembled WGS sequence"/>
</dbReference>
<feature type="transmembrane region" description="Helical" evidence="6">
    <location>
        <begin position="78"/>
        <end position="96"/>
    </location>
</feature>
<dbReference type="GO" id="GO:0032049">
    <property type="term" value="P:cardiolipin biosynthetic process"/>
    <property type="evidence" value="ECO:0007669"/>
    <property type="project" value="UniProtKB-ARBA"/>
</dbReference>
<dbReference type="Pfam" id="PF13396">
    <property type="entry name" value="PLDc_N"/>
    <property type="match status" value="1"/>
</dbReference>
<dbReference type="PANTHER" id="PTHR21248:SF22">
    <property type="entry name" value="PHOSPHOLIPASE D"/>
    <property type="match status" value="1"/>
</dbReference>
<evidence type="ECO:0000256" key="5">
    <source>
        <dbReference type="ARBA" id="ARBA00023136"/>
    </source>
</evidence>
<comment type="subcellular location">
    <subcellularLocation>
        <location evidence="1">Cell membrane</location>
        <topology evidence="1">Multi-pass membrane protein</topology>
    </subcellularLocation>
</comment>
<dbReference type="InterPro" id="IPR027379">
    <property type="entry name" value="CLS_N"/>
</dbReference>
<keyword evidence="4 6" id="KW-1133">Transmembrane helix</keyword>
<accession>A0A9D1RBU9</accession>
<dbReference type="AlphaFoldDB" id="A0A9D1RBU9"/>
<evidence type="ECO:0000256" key="3">
    <source>
        <dbReference type="ARBA" id="ARBA00022692"/>
    </source>
</evidence>
<proteinExistence type="predicted"/>
<protein>
    <submittedName>
        <fullName evidence="8">PLDc N-terminal domain-containing protein</fullName>
    </submittedName>
</protein>
<evidence type="ECO:0000259" key="7">
    <source>
        <dbReference type="PROSITE" id="PS50035"/>
    </source>
</evidence>
<name>A0A9D1RBU9_9FIRM</name>
<dbReference type="InterPro" id="IPR025202">
    <property type="entry name" value="PLD-like_dom"/>
</dbReference>
<reference evidence="8" key="2">
    <citation type="submission" date="2021-04" db="EMBL/GenBank/DDBJ databases">
        <authorList>
            <person name="Gilroy R."/>
        </authorList>
    </citation>
    <scope>NUCLEOTIDE SEQUENCE</scope>
    <source>
        <strain evidence="8">ChiSxjej1B13-11762</strain>
    </source>
</reference>
<dbReference type="EMBL" id="DXGF01000096">
    <property type="protein sequence ID" value="HIW83696.1"/>
    <property type="molecule type" value="Genomic_DNA"/>
</dbReference>
<dbReference type="SUPFAM" id="SSF56024">
    <property type="entry name" value="Phospholipase D/nuclease"/>
    <property type="match status" value="2"/>
</dbReference>
<feature type="non-terminal residue" evidence="8">
    <location>
        <position position="407"/>
    </location>
</feature>
<keyword evidence="3 6" id="KW-0812">Transmembrane</keyword>
<keyword evidence="5 6" id="KW-0472">Membrane</keyword>
<sequence>MSSNEAPGTAKKGLFRIIFSRTGVILLMILLQIWFLVGSSLYLEGYITYVYGALTVLGVVVLIYIINSEGNPAFKMTWMLFVMAFPGFGTVFYIFTKVQPGTHFMRDRQAALKVETDLYMQQEREVVEAIWASKSANAQLSYYLSRLGFPTYRNTEVTYFPLGEHKFQYLVEELKKARKFIFMEYFIVEEGYMWDTILRILRKKVREGVEVRFMYDGMCAISMLPYNYPDQLRKMGIQCKMSNPVKPFLSTVQNNRDHRKICVIDGKVGFTGGINLGDEYINRKVRFGHWKDTAVMLKGDAVQSLTMIFLQMWNVEERRPEVYERYLTKKREGLRRELGYVIPYADSPFDNENVGEEVYFHILNHAKKYVHIMTPYLILDNEMLTTLTRAAKSGIEVIIIMPHIPDK</sequence>
<feature type="transmembrane region" description="Helical" evidence="6">
    <location>
        <begin position="21"/>
        <end position="43"/>
    </location>
</feature>
<gene>
    <name evidence="8" type="ORF">H9873_05175</name>
</gene>
<dbReference type="GO" id="GO:0030572">
    <property type="term" value="F:phosphatidyltransferase activity"/>
    <property type="evidence" value="ECO:0007669"/>
    <property type="project" value="UniProtKB-ARBA"/>
</dbReference>
<dbReference type="PANTHER" id="PTHR21248">
    <property type="entry name" value="CARDIOLIPIN SYNTHASE"/>
    <property type="match status" value="1"/>
</dbReference>
<evidence type="ECO:0000256" key="4">
    <source>
        <dbReference type="ARBA" id="ARBA00022989"/>
    </source>
</evidence>
<evidence type="ECO:0000313" key="9">
    <source>
        <dbReference type="Proteomes" id="UP000824263"/>
    </source>
</evidence>
<evidence type="ECO:0000256" key="2">
    <source>
        <dbReference type="ARBA" id="ARBA00022475"/>
    </source>
</evidence>
<dbReference type="Gene3D" id="3.30.870.10">
    <property type="entry name" value="Endonuclease Chain A"/>
    <property type="match status" value="1"/>
</dbReference>
<feature type="transmembrane region" description="Helical" evidence="6">
    <location>
        <begin position="49"/>
        <end position="66"/>
    </location>
</feature>
<dbReference type="SMART" id="SM00155">
    <property type="entry name" value="PLDc"/>
    <property type="match status" value="1"/>
</dbReference>
<dbReference type="GO" id="GO:0005886">
    <property type="term" value="C:plasma membrane"/>
    <property type="evidence" value="ECO:0007669"/>
    <property type="project" value="UniProtKB-SubCell"/>
</dbReference>
<evidence type="ECO:0000313" key="8">
    <source>
        <dbReference type="EMBL" id="HIW83696.1"/>
    </source>
</evidence>
<organism evidence="8 9">
    <name type="scientific">Candidatus Dorea gallistercoris</name>
    <dbReference type="NCBI Taxonomy" id="2838542"/>
    <lineage>
        <taxon>Bacteria</taxon>
        <taxon>Bacillati</taxon>
        <taxon>Bacillota</taxon>
        <taxon>Clostridia</taxon>
        <taxon>Lachnospirales</taxon>
        <taxon>Lachnospiraceae</taxon>
        <taxon>Dorea</taxon>
    </lineage>
</organism>
<dbReference type="PROSITE" id="PS50035">
    <property type="entry name" value="PLD"/>
    <property type="match status" value="1"/>
</dbReference>
<comment type="caution">
    <text evidence="8">The sequence shown here is derived from an EMBL/GenBank/DDBJ whole genome shotgun (WGS) entry which is preliminary data.</text>
</comment>
<reference evidence="8" key="1">
    <citation type="journal article" date="2021" name="PeerJ">
        <title>Extensive microbial diversity within the chicken gut microbiome revealed by metagenomics and culture.</title>
        <authorList>
            <person name="Gilroy R."/>
            <person name="Ravi A."/>
            <person name="Getino M."/>
            <person name="Pursley I."/>
            <person name="Horton D.L."/>
            <person name="Alikhan N.F."/>
            <person name="Baker D."/>
            <person name="Gharbi K."/>
            <person name="Hall N."/>
            <person name="Watson M."/>
            <person name="Adriaenssens E.M."/>
            <person name="Foster-Nyarko E."/>
            <person name="Jarju S."/>
            <person name="Secka A."/>
            <person name="Antonio M."/>
            <person name="Oren A."/>
            <person name="Chaudhuri R.R."/>
            <person name="La Ragione R."/>
            <person name="Hildebrand F."/>
            <person name="Pallen M.J."/>
        </authorList>
    </citation>
    <scope>NUCLEOTIDE SEQUENCE</scope>
    <source>
        <strain evidence="8">ChiSxjej1B13-11762</strain>
    </source>
</reference>
<evidence type="ECO:0000256" key="1">
    <source>
        <dbReference type="ARBA" id="ARBA00004651"/>
    </source>
</evidence>
<evidence type="ECO:0000256" key="6">
    <source>
        <dbReference type="SAM" id="Phobius"/>
    </source>
</evidence>